<evidence type="ECO:0000313" key="1">
    <source>
        <dbReference type="EMBL" id="OQM77037.1"/>
    </source>
</evidence>
<protein>
    <recommendedName>
        <fullName evidence="3">Flagellar protein</fullName>
    </recommendedName>
</protein>
<dbReference type="EMBL" id="MDET01000003">
    <property type="protein sequence ID" value="OQM77037.1"/>
    <property type="molecule type" value="Genomic_DNA"/>
</dbReference>
<dbReference type="Proteomes" id="UP000191905">
    <property type="component" value="Unassembled WGS sequence"/>
</dbReference>
<name>A0A1V8RV14_9HYPH</name>
<keyword evidence="2" id="KW-1185">Reference proteome</keyword>
<comment type="caution">
    <text evidence="1">The sequence shown here is derived from an EMBL/GenBank/DDBJ whole genome shotgun (WGS) entry which is preliminary data.</text>
</comment>
<accession>A0A1V8RV14</accession>
<dbReference type="STRING" id="1873176.BFN67_11125"/>
<gene>
    <name evidence="1" type="ORF">BFN67_11125</name>
</gene>
<evidence type="ECO:0008006" key="3">
    <source>
        <dbReference type="Google" id="ProtNLM"/>
    </source>
</evidence>
<organism evidence="1 2">
    <name type="scientific">Manganibacter manganicus</name>
    <dbReference type="NCBI Taxonomy" id="1873176"/>
    <lineage>
        <taxon>Bacteria</taxon>
        <taxon>Pseudomonadati</taxon>
        <taxon>Pseudomonadota</taxon>
        <taxon>Alphaproteobacteria</taxon>
        <taxon>Hyphomicrobiales</taxon>
        <taxon>Phyllobacteriaceae</taxon>
        <taxon>Manganibacter</taxon>
    </lineage>
</organism>
<sequence length="215" mass="23216">MAFPLPPRLNTCLISGLISGLLFGMLTAANVAHGEPVRQVLPGAPAAIQPLELKREAPLTTEAVAATEKAAAPVTTGSTPAPTEESEIQRFCSNIADAARDRRYSLQAAELKQLRTELDGRVKALEAKRAEYEEWLKRREVFLARAQEGVVKIYADMKPDAAAERLALVGPELAAAILMKLEPRKASVIFNEMDEKAAATLTKVMASAARRVDPS</sequence>
<reference evidence="1 2" key="1">
    <citation type="journal article" date="2016" name="Int. J. Syst. Evol. Microbiol.">
        <title>Pseudaminobacter manganicus sp. nov., isolated from sludge of a manganese mine.</title>
        <authorList>
            <person name="Li J."/>
            <person name="Huang J."/>
            <person name="Liao S."/>
            <person name="Wang G."/>
        </authorList>
    </citation>
    <scope>NUCLEOTIDE SEQUENCE [LARGE SCALE GENOMIC DNA]</scope>
    <source>
        <strain evidence="1 2">JH-7</strain>
    </source>
</reference>
<dbReference type="AlphaFoldDB" id="A0A1V8RV14"/>
<dbReference type="SUPFAM" id="SSF158791">
    <property type="entry name" value="MgtE N-terminal domain-like"/>
    <property type="match status" value="1"/>
</dbReference>
<proteinExistence type="predicted"/>
<evidence type="ECO:0000313" key="2">
    <source>
        <dbReference type="Proteomes" id="UP000191905"/>
    </source>
</evidence>